<organism evidence="1 2">
    <name type="scientific">Coniosporium uncinatum</name>
    <dbReference type="NCBI Taxonomy" id="93489"/>
    <lineage>
        <taxon>Eukaryota</taxon>
        <taxon>Fungi</taxon>
        <taxon>Dikarya</taxon>
        <taxon>Ascomycota</taxon>
        <taxon>Pezizomycotina</taxon>
        <taxon>Dothideomycetes</taxon>
        <taxon>Dothideomycetes incertae sedis</taxon>
        <taxon>Coniosporium</taxon>
    </lineage>
</organism>
<dbReference type="EMBL" id="JAWDJW010004406">
    <property type="protein sequence ID" value="KAK3075721.1"/>
    <property type="molecule type" value="Genomic_DNA"/>
</dbReference>
<accession>A0ACC3DHT3</accession>
<reference evidence="1" key="1">
    <citation type="submission" date="2024-09" db="EMBL/GenBank/DDBJ databases">
        <title>Black Yeasts Isolated from many extreme environments.</title>
        <authorList>
            <person name="Coleine C."/>
            <person name="Stajich J.E."/>
            <person name="Selbmann L."/>
        </authorList>
    </citation>
    <scope>NUCLEOTIDE SEQUENCE</scope>
    <source>
        <strain evidence="1">CCFEE 5737</strain>
    </source>
</reference>
<sequence length="153" mass="17498">MKQLFDDLNNILPNSPGGKSSKWEILTKAIEHIRGLKGVEIQARRDIDRYRSDAEFANRLKDENERMRLEIQRMYDEMRRINPQATHIYGEHTNNIARQQPAHPHAPNGVATGMPGVLPPPGQHQHWAAPPAPQQSSAMQGVEYNHAQPYDHR</sequence>
<gene>
    <name evidence="1" type="ORF">LTS18_013998</name>
</gene>
<comment type="caution">
    <text evidence="1">The sequence shown here is derived from an EMBL/GenBank/DDBJ whole genome shotgun (WGS) entry which is preliminary data.</text>
</comment>
<keyword evidence="2" id="KW-1185">Reference proteome</keyword>
<dbReference type="Proteomes" id="UP001186974">
    <property type="component" value="Unassembled WGS sequence"/>
</dbReference>
<evidence type="ECO:0000313" key="1">
    <source>
        <dbReference type="EMBL" id="KAK3075721.1"/>
    </source>
</evidence>
<protein>
    <submittedName>
        <fullName evidence="1">Uncharacterized protein</fullName>
    </submittedName>
</protein>
<evidence type="ECO:0000313" key="2">
    <source>
        <dbReference type="Proteomes" id="UP001186974"/>
    </source>
</evidence>
<proteinExistence type="predicted"/>
<name>A0ACC3DHT3_9PEZI</name>